<name>A0A401YPZ5_9ACTN</name>
<reference evidence="2 3" key="1">
    <citation type="submission" date="2018-12" db="EMBL/GenBank/DDBJ databases">
        <title>Draft genome sequence of Embleya hyalina NBRC 13850T.</title>
        <authorList>
            <person name="Komaki H."/>
            <person name="Hosoyama A."/>
            <person name="Kimura A."/>
            <person name="Ichikawa N."/>
            <person name="Tamura T."/>
        </authorList>
    </citation>
    <scope>NUCLEOTIDE SEQUENCE [LARGE SCALE GENOMIC DNA]</scope>
    <source>
        <strain evidence="2 3">NBRC 13850</strain>
    </source>
</reference>
<evidence type="ECO:0000313" key="3">
    <source>
        <dbReference type="Proteomes" id="UP000286931"/>
    </source>
</evidence>
<gene>
    <name evidence="2" type="ORF">EHYA_04347</name>
</gene>
<accession>A0A401YPZ5</accession>
<comment type="caution">
    <text evidence="2">The sequence shown here is derived from an EMBL/GenBank/DDBJ whole genome shotgun (WGS) entry which is preliminary data.</text>
</comment>
<dbReference type="EMBL" id="BIFH01000021">
    <property type="protein sequence ID" value="GCD96660.1"/>
    <property type="molecule type" value="Genomic_DNA"/>
</dbReference>
<feature type="compositionally biased region" description="Basic and acidic residues" evidence="1">
    <location>
        <begin position="17"/>
        <end position="28"/>
    </location>
</feature>
<proteinExistence type="predicted"/>
<protein>
    <submittedName>
        <fullName evidence="2">Uncharacterized protein</fullName>
    </submittedName>
</protein>
<keyword evidence="3" id="KW-1185">Reference proteome</keyword>
<dbReference type="Proteomes" id="UP000286931">
    <property type="component" value="Unassembled WGS sequence"/>
</dbReference>
<evidence type="ECO:0000313" key="2">
    <source>
        <dbReference type="EMBL" id="GCD96660.1"/>
    </source>
</evidence>
<dbReference type="AlphaFoldDB" id="A0A401YPZ5"/>
<evidence type="ECO:0000256" key="1">
    <source>
        <dbReference type="SAM" id="MobiDB-lite"/>
    </source>
</evidence>
<sequence length="50" mass="5624">MEPLCGCFSGTPMHGTGRRDPIHRDPPDRAWALSGGSRWITRFTRVRDLG</sequence>
<organism evidence="2 3">
    <name type="scientific">Embleya hyalina</name>
    <dbReference type="NCBI Taxonomy" id="516124"/>
    <lineage>
        <taxon>Bacteria</taxon>
        <taxon>Bacillati</taxon>
        <taxon>Actinomycetota</taxon>
        <taxon>Actinomycetes</taxon>
        <taxon>Kitasatosporales</taxon>
        <taxon>Streptomycetaceae</taxon>
        <taxon>Embleya</taxon>
    </lineage>
</organism>
<feature type="region of interest" description="Disordered" evidence="1">
    <location>
        <begin position="1"/>
        <end position="29"/>
    </location>
</feature>